<sequence length="693" mass="73796">MAVEKNPKRYATFPPEVASVAAARRFVGETLRNWGVDEVDDAMLLTSELVTNAIVHAGTEVEVVCEALPGQVRVEVHDRHQARRIPIPGDQVSGRGLLFPETLATSWGVTYGQGEKQVWFTIPGTSGEKQAPPPPSYEEIIATPRPSRPTVDQLAHRTAQTAQDALGADCVYVLLTEDDAELVLKATSGVRPEGAALELGLEGAPVGGRGVYADLGGSPYNLPALQAAGIRSLVTAPFVVDGRGVGLLIAASRDAAHFNEEDVEHLQQVADRQAPSLERARLMELERARRGWLGFLAEASSLLAGTLDQQMTMALVAQLIVPRLATWCALFTVRDGGMALPAYAWHADETMVADLRTMLDMVPQAPPPAEPGPWEGFGPAPGQSPMPATAHRVTGDVAHVFPLLARGRSIGMLVVGGPKGARFTRDMLELTEDLAGRAALAIDNARLYEEQADMSRTLQRSLLPPDIPVIPGLDLAAVYEPAGGESSEVGGDFYDVFNVGSRWRFAIGDVCGTGPEAASVTGLARHTLRILGREDYSIPDVLQRLNALILEEGPRARFLTLLHGEVEPLPDGSARVTYATAGHPPPLLLSPAGTVDGDAESDLMLGVFPGAEFSVRTVTLQPGHLVLGFTDGVTERRNGDRLLGDDQGLERILAACAGLGAGAVAARISRAVRAFSTEPSHDDMALIVLRIAE</sequence>
<dbReference type="Pfam" id="PF07228">
    <property type="entry name" value="SpoIIE"/>
    <property type="match status" value="1"/>
</dbReference>
<dbReference type="Pfam" id="PF13581">
    <property type="entry name" value="HATPase_c_2"/>
    <property type="match status" value="1"/>
</dbReference>
<name>A0A543CR33_9ACTN</name>
<gene>
    <name evidence="4" type="ORF">FB559_5226</name>
</gene>
<keyword evidence="1" id="KW-0378">Hydrolase</keyword>
<dbReference type="PANTHER" id="PTHR43156:SF2">
    <property type="entry name" value="STAGE II SPORULATION PROTEIN E"/>
    <property type="match status" value="1"/>
</dbReference>
<keyword evidence="5" id="KW-1185">Reference proteome</keyword>
<dbReference type="InterPro" id="IPR029016">
    <property type="entry name" value="GAF-like_dom_sf"/>
</dbReference>
<dbReference type="InterPro" id="IPR003594">
    <property type="entry name" value="HATPase_dom"/>
</dbReference>
<feature type="domain" description="PPM-type phosphatase" evidence="3">
    <location>
        <begin position="470"/>
        <end position="691"/>
    </location>
</feature>
<dbReference type="SUPFAM" id="SSF55781">
    <property type="entry name" value="GAF domain-like"/>
    <property type="match status" value="2"/>
</dbReference>
<dbReference type="SMART" id="SM00065">
    <property type="entry name" value="GAF"/>
    <property type="match status" value="2"/>
</dbReference>
<dbReference type="InterPro" id="IPR003018">
    <property type="entry name" value="GAF"/>
</dbReference>
<dbReference type="Proteomes" id="UP000316096">
    <property type="component" value="Unassembled WGS sequence"/>
</dbReference>
<dbReference type="Pfam" id="PF01590">
    <property type="entry name" value="GAF"/>
    <property type="match status" value="1"/>
</dbReference>
<dbReference type="Gene3D" id="3.30.565.10">
    <property type="entry name" value="Histidine kinase-like ATPase, C-terminal domain"/>
    <property type="match status" value="1"/>
</dbReference>
<evidence type="ECO:0000313" key="4">
    <source>
        <dbReference type="EMBL" id="TQL99534.1"/>
    </source>
</evidence>
<dbReference type="AlphaFoldDB" id="A0A543CR33"/>
<dbReference type="GO" id="GO:0016791">
    <property type="term" value="F:phosphatase activity"/>
    <property type="evidence" value="ECO:0007669"/>
    <property type="project" value="TreeGrafter"/>
</dbReference>
<dbReference type="Pfam" id="PF13492">
    <property type="entry name" value="GAF_3"/>
    <property type="match status" value="1"/>
</dbReference>
<dbReference type="CDD" id="cd16936">
    <property type="entry name" value="HATPase_RsbW-like"/>
    <property type="match status" value="1"/>
</dbReference>
<evidence type="ECO:0000259" key="3">
    <source>
        <dbReference type="SMART" id="SM00331"/>
    </source>
</evidence>
<dbReference type="EMBL" id="VFOZ01000001">
    <property type="protein sequence ID" value="TQL99534.1"/>
    <property type="molecule type" value="Genomic_DNA"/>
</dbReference>
<organism evidence="4 5">
    <name type="scientific">Actinoallomurus bryophytorum</name>
    <dbReference type="NCBI Taxonomy" id="1490222"/>
    <lineage>
        <taxon>Bacteria</taxon>
        <taxon>Bacillati</taxon>
        <taxon>Actinomycetota</taxon>
        <taxon>Actinomycetes</taxon>
        <taxon>Streptosporangiales</taxon>
        <taxon>Thermomonosporaceae</taxon>
        <taxon>Actinoallomurus</taxon>
    </lineage>
</organism>
<evidence type="ECO:0000256" key="1">
    <source>
        <dbReference type="ARBA" id="ARBA00022801"/>
    </source>
</evidence>
<dbReference type="Gene3D" id="3.30.450.40">
    <property type="match status" value="2"/>
</dbReference>
<dbReference type="InterPro" id="IPR036457">
    <property type="entry name" value="PPM-type-like_dom_sf"/>
</dbReference>
<feature type="domain" description="GAF" evidence="2">
    <location>
        <begin position="304"/>
        <end position="452"/>
    </location>
</feature>
<dbReference type="PANTHER" id="PTHR43156">
    <property type="entry name" value="STAGE II SPORULATION PROTEIN E-RELATED"/>
    <property type="match status" value="1"/>
</dbReference>
<accession>A0A543CR33</accession>
<dbReference type="SMART" id="SM00331">
    <property type="entry name" value="PP2C_SIG"/>
    <property type="match status" value="1"/>
</dbReference>
<reference evidence="4 5" key="1">
    <citation type="submission" date="2019-06" db="EMBL/GenBank/DDBJ databases">
        <title>Sequencing the genomes of 1000 actinobacteria strains.</title>
        <authorList>
            <person name="Klenk H.-P."/>
        </authorList>
    </citation>
    <scope>NUCLEOTIDE SEQUENCE [LARGE SCALE GENOMIC DNA]</scope>
    <source>
        <strain evidence="4 5">DSM 102200</strain>
    </source>
</reference>
<dbReference type="Gene3D" id="3.60.40.10">
    <property type="entry name" value="PPM-type phosphatase domain"/>
    <property type="match status" value="1"/>
</dbReference>
<dbReference type="InterPro" id="IPR052016">
    <property type="entry name" value="Bact_Sigma-Reg"/>
</dbReference>
<protein>
    <submittedName>
        <fullName evidence="4">Serine phosphatase RsbU (Regulator of sigma subunit)</fullName>
    </submittedName>
</protein>
<evidence type="ECO:0000313" key="5">
    <source>
        <dbReference type="Proteomes" id="UP000316096"/>
    </source>
</evidence>
<proteinExistence type="predicted"/>
<feature type="domain" description="GAF" evidence="2">
    <location>
        <begin position="150"/>
        <end position="287"/>
    </location>
</feature>
<comment type="caution">
    <text evidence="4">The sequence shown here is derived from an EMBL/GenBank/DDBJ whole genome shotgun (WGS) entry which is preliminary data.</text>
</comment>
<dbReference type="InterPro" id="IPR036890">
    <property type="entry name" value="HATPase_C_sf"/>
</dbReference>
<evidence type="ECO:0000259" key="2">
    <source>
        <dbReference type="SMART" id="SM00065"/>
    </source>
</evidence>
<dbReference type="InterPro" id="IPR001932">
    <property type="entry name" value="PPM-type_phosphatase-like_dom"/>
</dbReference>